<dbReference type="RefSeq" id="WP_126292360.1">
    <property type="nucleotide sequence ID" value="NZ_CP155468.1"/>
</dbReference>
<evidence type="ECO:0000313" key="4">
    <source>
        <dbReference type="Proteomes" id="UP000276349"/>
    </source>
</evidence>
<evidence type="ECO:0000259" key="2">
    <source>
        <dbReference type="Pfam" id="PF11738"/>
    </source>
</evidence>
<gene>
    <name evidence="3" type="ORF">EKG35_00575</name>
</gene>
<keyword evidence="4" id="KW-1185">Reference proteome</keyword>
<organism evidence="3 4">
    <name type="scientific">Lysinibacillus telephonicus</name>
    <dbReference type="NCBI Taxonomy" id="1714840"/>
    <lineage>
        <taxon>Bacteria</taxon>
        <taxon>Bacillati</taxon>
        <taxon>Bacillota</taxon>
        <taxon>Bacilli</taxon>
        <taxon>Bacillales</taxon>
        <taxon>Bacillaceae</taxon>
        <taxon>Lysinibacillus</taxon>
    </lineage>
</organism>
<dbReference type="Gene3D" id="3.90.640.20">
    <property type="entry name" value="Heat-shock cognate protein, ATPase"/>
    <property type="match status" value="1"/>
</dbReference>
<dbReference type="InterPro" id="IPR021729">
    <property type="entry name" value="DUF3298"/>
</dbReference>
<proteinExistence type="predicted"/>
<dbReference type="OrthoDB" id="4990at2"/>
<keyword evidence="1" id="KW-0472">Membrane</keyword>
<keyword evidence="1" id="KW-1133">Transmembrane helix</keyword>
<evidence type="ECO:0000256" key="1">
    <source>
        <dbReference type="SAM" id="Phobius"/>
    </source>
</evidence>
<sequence length="289" mass="32816">MDNNKMEQLKKKYKDIPIPLQLDGVVEQALRKKNNKRPLALWGAGVAAAAVIFTTSLNISPALAKSLSDVPVVGDLVEVLTFKEYHVSEGNYEVDIQVPKVDNMENTSLQESLNNKYLEESQQLYEKFMSEMGAQKAFGEDGHLKIESGYEIKTETNQILSIGRYVEETMASSATTIHYDTIDKQNQLLITLPSLFKDNSYIEVISENIKQQMRQQMEEDESKVYWIEPSDPDAFTTIKENQNFYINADNQLVISFNEYEVAPGYMGAVEFIIPTEELQGVLVSNEYLK</sequence>
<name>A0A431UY66_9BACI</name>
<dbReference type="Pfam" id="PF11738">
    <property type="entry name" value="DUF3298"/>
    <property type="match status" value="1"/>
</dbReference>
<keyword evidence="1" id="KW-0812">Transmembrane</keyword>
<evidence type="ECO:0000313" key="3">
    <source>
        <dbReference type="EMBL" id="RTQ96579.1"/>
    </source>
</evidence>
<dbReference type="EMBL" id="RXNR01000001">
    <property type="protein sequence ID" value="RTQ96579.1"/>
    <property type="molecule type" value="Genomic_DNA"/>
</dbReference>
<dbReference type="Gene3D" id="3.30.565.40">
    <property type="entry name" value="Fervidobacterium nodosum Rt17-B1 like"/>
    <property type="match status" value="1"/>
</dbReference>
<comment type="caution">
    <text evidence="3">The sequence shown here is derived from an EMBL/GenBank/DDBJ whole genome shotgun (WGS) entry which is preliminary data.</text>
</comment>
<accession>A0A431UY66</accession>
<feature type="domain" description="DUF3298" evidence="2">
    <location>
        <begin position="195"/>
        <end position="275"/>
    </location>
</feature>
<dbReference type="InterPro" id="IPR037126">
    <property type="entry name" value="PdaC/RsiV-like_sf"/>
</dbReference>
<dbReference type="AlphaFoldDB" id="A0A431UY66"/>
<feature type="transmembrane region" description="Helical" evidence="1">
    <location>
        <begin position="39"/>
        <end position="59"/>
    </location>
</feature>
<reference evidence="3 4" key="1">
    <citation type="submission" date="2018-12" db="EMBL/GenBank/DDBJ databases">
        <authorList>
            <person name="Yu L."/>
        </authorList>
    </citation>
    <scope>NUCLEOTIDE SEQUENCE [LARGE SCALE GENOMIC DNA]</scope>
    <source>
        <strain evidence="3 4">S5H2222</strain>
    </source>
</reference>
<dbReference type="Proteomes" id="UP000276349">
    <property type="component" value="Unassembled WGS sequence"/>
</dbReference>
<protein>
    <submittedName>
        <fullName evidence="3">DUF3298 domain-containing protein</fullName>
    </submittedName>
</protein>